<dbReference type="Proteomes" id="UP001642487">
    <property type="component" value="Chromosome 1"/>
</dbReference>
<evidence type="ECO:0000313" key="3">
    <source>
        <dbReference type="Proteomes" id="UP001642487"/>
    </source>
</evidence>
<name>A0ABP0XM39_9ROSI</name>
<keyword evidence="1" id="KW-1133">Transmembrane helix</keyword>
<dbReference type="EMBL" id="OZ021735">
    <property type="protein sequence ID" value="CAK9309239.1"/>
    <property type="molecule type" value="Genomic_DNA"/>
</dbReference>
<protein>
    <submittedName>
        <fullName evidence="2">Uncharacterized protein</fullName>
    </submittedName>
</protein>
<gene>
    <name evidence="2" type="ORF">CITCOLO1_LOCUS785</name>
</gene>
<evidence type="ECO:0000313" key="2">
    <source>
        <dbReference type="EMBL" id="CAK9309239.1"/>
    </source>
</evidence>
<accession>A0ABP0XM39</accession>
<sequence>MDSYSSSSYLDPSDPTYGVECYTYRDVEIDAESLAAQTPSSGCRYIAPSTPKYEAHNCQRSTDPAALHLTSSLSYASAVELLFTASGSTSLSVGCVLPSLFAFVVVASLDAAAGILIVVVTLDFT</sequence>
<keyword evidence="1" id="KW-0812">Transmembrane</keyword>
<proteinExistence type="predicted"/>
<feature type="transmembrane region" description="Helical" evidence="1">
    <location>
        <begin position="100"/>
        <end position="122"/>
    </location>
</feature>
<evidence type="ECO:0000256" key="1">
    <source>
        <dbReference type="SAM" id="Phobius"/>
    </source>
</evidence>
<organism evidence="2 3">
    <name type="scientific">Citrullus colocynthis</name>
    <name type="common">colocynth</name>
    <dbReference type="NCBI Taxonomy" id="252529"/>
    <lineage>
        <taxon>Eukaryota</taxon>
        <taxon>Viridiplantae</taxon>
        <taxon>Streptophyta</taxon>
        <taxon>Embryophyta</taxon>
        <taxon>Tracheophyta</taxon>
        <taxon>Spermatophyta</taxon>
        <taxon>Magnoliopsida</taxon>
        <taxon>eudicotyledons</taxon>
        <taxon>Gunneridae</taxon>
        <taxon>Pentapetalae</taxon>
        <taxon>rosids</taxon>
        <taxon>fabids</taxon>
        <taxon>Cucurbitales</taxon>
        <taxon>Cucurbitaceae</taxon>
        <taxon>Benincaseae</taxon>
        <taxon>Citrullus</taxon>
    </lineage>
</organism>
<reference evidence="2 3" key="1">
    <citation type="submission" date="2024-03" db="EMBL/GenBank/DDBJ databases">
        <authorList>
            <person name="Gkanogiannis A."/>
            <person name="Becerra Lopez-Lavalle L."/>
        </authorList>
    </citation>
    <scope>NUCLEOTIDE SEQUENCE [LARGE SCALE GENOMIC DNA]</scope>
</reference>
<keyword evidence="3" id="KW-1185">Reference proteome</keyword>
<keyword evidence="1" id="KW-0472">Membrane</keyword>